<dbReference type="NCBIfam" id="TIGR00254">
    <property type="entry name" value="GGDEF"/>
    <property type="match status" value="1"/>
</dbReference>
<name>E0TBC6_PARBH</name>
<dbReference type="Gene3D" id="3.40.50.2300">
    <property type="match status" value="1"/>
</dbReference>
<evidence type="ECO:0000259" key="4">
    <source>
        <dbReference type="PROSITE" id="PS50887"/>
    </source>
</evidence>
<organism evidence="5 6">
    <name type="scientific">Parvularcula bermudensis (strain ATCC BAA-594 / HTCC2503 / KCTC 12087)</name>
    <dbReference type="NCBI Taxonomy" id="314260"/>
    <lineage>
        <taxon>Bacteria</taxon>
        <taxon>Pseudomonadati</taxon>
        <taxon>Pseudomonadota</taxon>
        <taxon>Alphaproteobacteria</taxon>
        <taxon>Parvularculales</taxon>
        <taxon>Parvularculaceae</taxon>
        <taxon>Parvularcula</taxon>
    </lineage>
</organism>
<dbReference type="SUPFAM" id="SSF52172">
    <property type="entry name" value="CheY-like"/>
    <property type="match status" value="1"/>
</dbReference>
<dbReference type="Pfam" id="PF00990">
    <property type="entry name" value="GGDEF"/>
    <property type="match status" value="1"/>
</dbReference>
<dbReference type="eggNOG" id="COG3706">
    <property type="taxonomic scope" value="Bacteria"/>
</dbReference>
<dbReference type="Proteomes" id="UP000001302">
    <property type="component" value="Chromosome"/>
</dbReference>
<feature type="compositionally biased region" description="Polar residues" evidence="2">
    <location>
        <begin position="17"/>
        <end position="26"/>
    </location>
</feature>
<dbReference type="InterPro" id="IPR029787">
    <property type="entry name" value="Nucleotide_cyclase"/>
</dbReference>
<dbReference type="InterPro" id="IPR011006">
    <property type="entry name" value="CheY-like_superfamily"/>
</dbReference>
<evidence type="ECO:0000256" key="2">
    <source>
        <dbReference type="SAM" id="MobiDB-lite"/>
    </source>
</evidence>
<dbReference type="PROSITE" id="PS50887">
    <property type="entry name" value="GGDEF"/>
    <property type="match status" value="1"/>
</dbReference>
<dbReference type="SMART" id="SM00267">
    <property type="entry name" value="GGDEF"/>
    <property type="match status" value="1"/>
</dbReference>
<dbReference type="HOGENOM" id="CLU_000445_11_28_5"/>
<dbReference type="Pfam" id="PF00072">
    <property type="entry name" value="Response_reg"/>
    <property type="match status" value="1"/>
</dbReference>
<evidence type="ECO:0000259" key="3">
    <source>
        <dbReference type="PROSITE" id="PS50110"/>
    </source>
</evidence>
<feature type="region of interest" description="Disordered" evidence="2">
    <location>
        <begin position="1"/>
        <end position="27"/>
    </location>
</feature>
<keyword evidence="1" id="KW-0597">Phosphoprotein</keyword>
<reference evidence="6" key="1">
    <citation type="submission" date="2010-08" db="EMBL/GenBank/DDBJ databases">
        <title>Genome sequence of Parvularcula bermudensis HTCC2503.</title>
        <authorList>
            <person name="Kang D.-M."/>
            <person name="Oh H.-M."/>
            <person name="Cho J.-C."/>
        </authorList>
    </citation>
    <scope>NUCLEOTIDE SEQUENCE [LARGE SCALE GENOMIC DNA]</scope>
    <source>
        <strain evidence="6">ATCC BAA-594 / HTCC2503 / KCTC 12087</strain>
    </source>
</reference>
<dbReference type="SUPFAM" id="SSF55073">
    <property type="entry name" value="Nucleotide cyclase"/>
    <property type="match status" value="1"/>
</dbReference>
<dbReference type="SMART" id="SM00448">
    <property type="entry name" value="REC"/>
    <property type="match status" value="1"/>
</dbReference>
<dbReference type="CDD" id="cd00156">
    <property type="entry name" value="REC"/>
    <property type="match status" value="1"/>
</dbReference>
<dbReference type="CDD" id="cd01949">
    <property type="entry name" value="GGDEF"/>
    <property type="match status" value="1"/>
</dbReference>
<evidence type="ECO:0000313" key="5">
    <source>
        <dbReference type="EMBL" id="ADM08330.1"/>
    </source>
</evidence>
<proteinExistence type="predicted"/>
<dbReference type="STRING" id="314260.PB2503_01252"/>
<feature type="domain" description="Response regulatory" evidence="3">
    <location>
        <begin position="29"/>
        <end position="146"/>
    </location>
</feature>
<dbReference type="PANTHER" id="PTHR46663:SF2">
    <property type="entry name" value="GGDEF DOMAIN-CONTAINING PROTEIN"/>
    <property type="match status" value="1"/>
</dbReference>
<dbReference type="InterPro" id="IPR001789">
    <property type="entry name" value="Sig_transdc_resp-reg_receiver"/>
</dbReference>
<dbReference type="Gene3D" id="3.30.70.270">
    <property type="match status" value="1"/>
</dbReference>
<keyword evidence="6" id="KW-1185">Reference proteome</keyword>
<reference evidence="5 6" key="2">
    <citation type="journal article" date="2011" name="J. Bacteriol.">
        <title>Complete genome sequence of strain HTCC2503T of Parvularcula bermudensis, the type species of the order "Parvularculales" in the class Alphaproteobacteria.</title>
        <authorList>
            <person name="Oh H.M."/>
            <person name="Kang I."/>
            <person name="Vergin K.L."/>
            <person name="Kang D."/>
            <person name="Rhee K.H."/>
            <person name="Giovannoni S.J."/>
            <person name="Cho J.C."/>
        </authorList>
    </citation>
    <scope>NUCLEOTIDE SEQUENCE [LARGE SCALE GENOMIC DNA]</scope>
    <source>
        <strain evidence="6">ATCC BAA-594 / HTCC2503 / KCTC 12087</strain>
    </source>
</reference>
<feature type="compositionally biased region" description="Polar residues" evidence="2">
    <location>
        <begin position="1"/>
        <end position="10"/>
    </location>
</feature>
<dbReference type="InterPro" id="IPR043128">
    <property type="entry name" value="Rev_trsase/Diguanyl_cyclase"/>
</dbReference>
<accession>E0TBC6</accession>
<dbReference type="KEGG" id="pbr:PB2503_01252"/>
<dbReference type="GO" id="GO:0000160">
    <property type="term" value="P:phosphorelay signal transduction system"/>
    <property type="evidence" value="ECO:0007669"/>
    <property type="project" value="InterPro"/>
</dbReference>
<feature type="modified residue" description="4-aspartylphosphate" evidence="1">
    <location>
        <position position="81"/>
    </location>
</feature>
<evidence type="ECO:0000313" key="6">
    <source>
        <dbReference type="Proteomes" id="UP000001302"/>
    </source>
</evidence>
<evidence type="ECO:0000256" key="1">
    <source>
        <dbReference type="PROSITE-ProRule" id="PRU00169"/>
    </source>
</evidence>
<dbReference type="EMBL" id="CP002156">
    <property type="protein sequence ID" value="ADM08330.1"/>
    <property type="molecule type" value="Genomic_DNA"/>
</dbReference>
<dbReference type="PROSITE" id="PS50110">
    <property type="entry name" value="RESPONSE_REGULATORY"/>
    <property type="match status" value="1"/>
</dbReference>
<gene>
    <name evidence="5" type="ordered locus">PB2503_01252</name>
</gene>
<feature type="domain" description="GGDEF" evidence="4">
    <location>
        <begin position="190"/>
        <end position="324"/>
    </location>
</feature>
<dbReference type="PANTHER" id="PTHR46663">
    <property type="entry name" value="DIGUANYLATE CYCLASE DGCT-RELATED"/>
    <property type="match status" value="1"/>
</dbReference>
<dbReference type="AlphaFoldDB" id="E0TBC6"/>
<dbReference type="InterPro" id="IPR000160">
    <property type="entry name" value="GGDEF_dom"/>
</dbReference>
<dbReference type="InterPro" id="IPR052163">
    <property type="entry name" value="DGC-Regulatory_Protein"/>
</dbReference>
<sequence length="324" mass="36262">MHNDMLTMSRSAPKPTSIPNSDQQRSAPRALVLEDDGFDAAVTRELLEKFCTRKYQVTVASSVQESIRHLSREVFSVALVDMNVIDSKGLETVQDIVRSSSDTPIVVLTGDEDIDTATEALRLGAQDYIPKSQLDNRTLQRTIEYAIQRKAKETELTMRAYYDGLTGLANRAHLYERWNRSLARTERSGKDAGLMIADLDRFKTINDHYGHDAGDDLLKHFASVLLDSVRESDVVARLGGDEFIVVLESLQNKDELDRVRQAIFDNIGGGFNYRGQVIPYTVSIGGTLTSPKDQEDLLAVIKRADIEMYEFKASSRVAAKKIDN</sequence>
<protein>
    <submittedName>
        <fullName evidence="5">Putative response regulatory protein</fullName>
    </submittedName>
</protein>